<evidence type="ECO:0008006" key="9">
    <source>
        <dbReference type="Google" id="ProtNLM"/>
    </source>
</evidence>
<dbReference type="PANTHER" id="PTHR45649">
    <property type="entry name" value="AMINO-ACID PERMEASE BAT1"/>
    <property type="match status" value="1"/>
</dbReference>
<feature type="transmembrane region" description="Helical" evidence="6">
    <location>
        <begin position="484"/>
        <end position="506"/>
    </location>
</feature>
<reference evidence="8" key="2">
    <citation type="submission" date="2015-01" db="EMBL/GenBank/DDBJ databases">
        <title>Evolutionary Origins and Diversification of the Mycorrhizal Mutualists.</title>
        <authorList>
            <consortium name="DOE Joint Genome Institute"/>
            <consortium name="Mycorrhizal Genomics Consortium"/>
            <person name="Kohler A."/>
            <person name="Kuo A."/>
            <person name="Nagy L.G."/>
            <person name="Floudas D."/>
            <person name="Copeland A."/>
            <person name="Barry K.W."/>
            <person name="Cichocki N."/>
            <person name="Veneault-Fourrey C."/>
            <person name="LaButti K."/>
            <person name="Lindquist E.A."/>
            <person name="Lipzen A."/>
            <person name="Lundell T."/>
            <person name="Morin E."/>
            <person name="Murat C."/>
            <person name="Riley R."/>
            <person name="Ohm R."/>
            <person name="Sun H."/>
            <person name="Tunlid A."/>
            <person name="Henrissat B."/>
            <person name="Grigoriev I.V."/>
            <person name="Hibbett D.S."/>
            <person name="Martin F."/>
        </authorList>
    </citation>
    <scope>NUCLEOTIDE SEQUENCE [LARGE SCALE GENOMIC DNA]</scope>
    <source>
        <strain evidence="8">Foug A</strain>
    </source>
</reference>
<dbReference type="Gene3D" id="1.20.1740.10">
    <property type="entry name" value="Amino acid/polyamine transporter I"/>
    <property type="match status" value="1"/>
</dbReference>
<feature type="transmembrane region" description="Helical" evidence="6">
    <location>
        <begin position="120"/>
        <end position="139"/>
    </location>
</feature>
<dbReference type="GO" id="GO:0016020">
    <property type="term" value="C:membrane"/>
    <property type="evidence" value="ECO:0007669"/>
    <property type="project" value="UniProtKB-SubCell"/>
</dbReference>
<comment type="subcellular location">
    <subcellularLocation>
        <location evidence="1">Membrane</location>
        <topology evidence="1">Multi-pass membrane protein</topology>
    </subcellularLocation>
</comment>
<dbReference type="EMBL" id="KN822058">
    <property type="protein sequence ID" value="KIM60829.1"/>
    <property type="molecule type" value="Genomic_DNA"/>
</dbReference>
<evidence type="ECO:0000256" key="1">
    <source>
        <dbReference type="ARBA" id="ARBA00004141"/>
    </source>
</evidence>
<gene>
    <name evidence="7" type="ORF">SCLCIDRAFT_1182909</name>
</gene>
<dbReference type="OrthoDB" id="10054429at2759"/>
<organism evidence="7 8">
    <name type="scientific">Scleroderma citrinum Foug A</name>
    <dbReference type="NCBI Taxonomy" id="1036808"/>
    <lineage>
        <taxon>Eukaryota</taxon>
        <taxon>Fungi</taxon>
        <taxon>Dikarya</taxon>
        <taxon>Basidiomycota</taxon>
        <taxon>Agaricomycotina</taxon>
        <taxon>Agaricomycetes</taxon>
        <taxon>Agaricomycetidae</taxon>
        <taxon>Boletales</taxon>
        <taxon>Sclerodermatineae</taxon>
        <taxon>Sclerodermataceae</taxon>
        <taxon>Scleroderma</taxon>
    </lineage>
</organism>
<dbReference type="InterPro" id="IPR002293">
    <property type="entry name" value="AA/rel_permease1"/>
</dbReference>
<proteinExistence type="predicted"/>
<feature type="transmembrane region" description="Helical" evidence="6">
    <location>
        <begin position="48"/>
        <end position="71"/>
    </location>
</feature>
<evidence type="ECO:0000313" key="8">
    <source>
        <dbReference type="Proteomes" id="UP000053989"/>
    </source>
</evidence>
<evidence type="ECO:0000256" key="4">
    <source>
        <dbReference type="ARBA" id="ARBA00022989"/>
    </source>
</evidence>
<keyword evidence="8" id="KW-1185">Reference proteome</keyword>
<feature type="transmembrane region" description="Helical" evidence="6">
    <location>
        <begin position="288"/>
        <end position="308"/>
    </location>
</feature>
<dbReference type="AlphaFoldDB" id="A0A0C3DXC9"/>
<feature type="transmembrane region" description="Helical" evidence="6">
    <location>
        <begin position="391"/>
        <end position="411"/>
    </location>
</feature>
<feature type="transmembrane region" description="Helical" evidence="6">
    <location>
        <begin position="339"/>
        <end position="359"/>
    </location>
</feature>
<feature type="transmembrane region" description="Helical" evidence="6">
    <location>
        <begin position="201"/>
        <end position="223"/>
    </location>
</feature>
<keyword evidence="2" id="KW-0813">Transport</keyword>
<feature type="transmembrane region" description="Helical" evidence="6">
    <location>
        <begin position="77"/>
        <end position="99"/>
    </location>
</feature>
<dbReference type="PIRSF" id="PIRSF006060">
    <property type="entry name" value="AA_transporter"/>
    <property type="match status" value="1"/>
</dbReference>
<evidence type="ECO:0000256" key="6">
    <source>
        <dbReference type="SAM" id="Phobius"/>
    </source>
</evidence>
<feature type="transmembrane region" description="Helical" evidence="6">
    <location>
        <begin position="175"/>
        <end position="194"/>
    </location>
</feature>
<dbReference type="GO" id="GO:0022857">
    <property type="term" value="F:transmembrane transporter activity"/>
    <property type="evidence" value="ECO:0007669"/>
    <property type="project" value="InterPro"/>
</dbReference>
<evidence type="ECO:0000256" key="3">
    <source>
        <dbReference type="ARBA" id="ARBA00022692"/>
    </source>
</evidence>
<keyword evidence="4 6" id="KW-1133">Transmembrane helix</keyword>
<evidence type="ECO:0000256" key="5">
    <source>
        <dbReference type="ARBA" id="ARBA00023136"/>
    </source>
</evidence>
<evidence type="ECO:0000256" key="2">
    <source>
        <dbReference type="ARBA" id="ARBA00022448"/>
    </source>
</evidence>
<dbReference type="Proteomes" id="UP000053989">
    <property type="component" value="Unassembled WGS sequence"/>
</dbReference>
<feature type="transmembrane region" description="Helical" evidence="6">
    <location>
        <begin position="457"/>
        <end position="478"/>
    </location>
</feature>
<accession>A0A0C3DXC9</accession>
<sequence length="535" mass="58288">MSPPSVSANKDNLNDGEVATVEDRDALQLNQLGYKQQLHRSWHLIESFAASFVALNFIGGVRSAFFLGLLAGGPAAIWSSYLVTMVFMFITAAVLAEICSALPLSGSIYIWAAESAGPKYARFFGFLVAWWSCTAWMTFTASNCQTTANYIVSQLAVWDINFPGGVGNDNIHWRAFIWGISELMLLISVAINYLPPRLYSLVFKFSVGIMMLDFFLCLIWLPIGVTKTYGFRTAKDVFTMTYNGTGAPPAWNWILSFLFTAGTLTGFDASGHIAEETKNASVVAAKGILSSAIATGVLGFITTILFLFCTPDLNTVFSLDAPQPFVQIYALALGKKASIFMTIIAVLGLIMNTTVAIVASSRLVFAVARDGVLPLSHWIGSVDAKGQPRNAVTVIYICAAVLLCTIIPSQVAFTSLVSAGGVPTIAAYGLIALLRLTMTPNYFQSSHFKLGKFAKPFYACAAVFNALIFAVDISPFYFPVTADTFNFAVVIFGAITIFALLSWYFIPEDNWPRREQVLKAMGTLDGNEEQQEQNE</sequence>
<dbReference type="HOGENOM" id="CLU_004495_7_1_1"/>
<feature type="transmembrane region" description="Helical" evidence="6">
    <location>
        <begin position="250"/>
        <end position="267"/>
    </location>
</feature>
<name>A0A0C3DXC9_9AGAM</name>
<keyword evidence="3 6" id="KW-0812">Transmembrane</keyword>
<keyword evidence="5 6" id="KW-0472">Membrane</keyword>
<feature type="transmembrane region" description="Helical" evidence="6">
    <location>
        <begin position="417"/>
        <end position="436"/>
    </location>
</feature>
<dbReference type="STRING" id="1036808.A0A0C3DXC9"/>
<dbReference type="InParanoid" id="A0A0C3DXC9"/>
<protein>
    <recommendedName>
        <fullName evidence="9">Amino acid permease/ SLC12A domain-containing protein</fullName>
    </recommendedName>
</protein>
<reference evidence="7 8" key="1">
    <citation type="submission" date="2014-04" db="EMBL/GenBank/DDBJ databases">
        <authorList>
            <consortium name="DOE Joint Genome Institute"/>
            <person name="Kuo A."/>
            <person name="Kohler A."/>
            <person name="Nagy L.G."/>
            <person name="Floudas D."/>
            <person name="Copeland A."/>
            <person name="Barry K.W."/>
            <person name="Cichocki N."/>
            <person name="Veneault-Fourrey C."/>
            <person name="LaButti K."/>
            <person name="Lindquist E.A."/>
            <person name="Lipzen A."/>
            <person name="Lundell T."/>
            <person name="Morin E."/>
            <person name="Murat C."/>
            <person name="Sun H."/>
            <person name="Tunlid A."/>
            <person name="Henrissat B."/>
            <person name="Grigoriev I.V."/>
            <person name="Hibbett D.S."/>
            <person name="Martin F."/>
            <person name="Nordberg H.P."/>
            <person name="Cantor M.N."/>
            <person name="Hua S.X."/>
        </authorList>
    </citation>
    <scope>NUCLEOTIDE SEQUENCE [LARGE SCALE GENOMIC DNA]</scope>
    <source>
        <strain evidence="7 8">Foug A</strain>
    </source>
</reference>
<dbReference type="PANTHER" id="PTHR45649:SF13">
    <property type="entry name" value="THIAMINE TRANSPORTER THI9"/>
    <property type="match status" value="1"/>
</dbReference>
<evidence type="ECO:0000313" key="7">
    <source>
        <dbReference type="EMBL" id="KIM60829.1"/>
    </source>
</evidence>
<dbReference type="Pfam" id="PF13520">
    <property type="entry name" value="AA_permease_2"/>
    <property type="match status" value="1"/>
</dbReference>